<organism evidence="1 2">
    <name type="scientific">Choanephora cucurbitarum</name>
    <dbReference type="NCBI Taxonomy" id="101091"/>
    <lineage>
        <taxon>Eukaryota</taxon>
        <taxon>Fungi</taxon>
        <taxon>Fungi incertae sedis</taxon>
        <taxon>Mucoromycota</taxon>
        <taxon>Mucoromycotina</taxon>
        <taxon>Mucoromycetes</taxon>
        <taxon>Mucorales</taxon>
        <taxon>Mucorineae</taxon>
        <taxon>Choanephoraceae</taxon>
        <taxon>Choanephoroideae</taxon>
        <taxon>Choanephora</taxon>
    </lineage>
</organism>
<evidence type="ECO:0000313" key="1">
    <source>
        <dbReference type="EMBL" id="OBZ83853.1"/>
    </source>
</evidence>
<reference evidence="1 2" key="1">
    <citation type="submission" date="2016-03" db="EMBL/GenBank/DDBJ databases">
        <title>Choanephora cucurbitarum.</title>
        <authorList>
            <person name="Min B."/>
            <person name="Park H."/>
            <person name="Park J.-H."/>
            <person name="Shin H.-D."/>
            <person name="Choi I.-G."/>
        </authorList>
    </citation>
    <scope>NUCLEOTIDE SEQUENCE [LARGE SCALE GENOMIC DNA]</scope>
    <source>
        <strain evidence="1 2">KUS-F28377</strain>
    </source>
</reference>
<gene>
    <name evidence="1" type="ORF">A0J61_08102</name>
</gene>
<sequence>MWYRRAERIEKTQMCKSPKKAKQENSILPTTIPIATRRSSLNTCTVNCNAAAPIIMPEYVYGIISNIR</sequence>
<evidence type="ECO:0000313" key="2">
    <source>
        <dbReference type="Proteomes" id="UP000093000"/>
    </source>
</evidence>
<dbReference type="InParanoid" id="A0A1C7N424"/>
<name>A0A1C7N424_9FUNG</name>
<proteinExistence type="predicted"/>
<dbReference type="EMBL" id="LUGH01000594">
    <property type="protein sequence ID" value="OBZ83853.1"/>
    <property type="molecule type" value="Genomic_DNA"/>
</dbReference>
<dbReference type="AlphaFoldDB" id="A0A1C7N424"/>
<accession>A0A1C7N424</accession>
<protein>
    <submittedName>
        <fullName evidence="1">Uncharacterized protein</fullName>
    </submittedName>
</protein>
<dbReference type="Proteomes" id="UP000093000">
    <property type="component" value="Unassembled WGS sequence"/>
</dbReference>
<comment type="caution">
    <text evidence="1">The sequence shown here is derived from an EMBL/GenBank/DDBJ whole genome shotgun (WGS) entry which is preliminary data.</text>
</comment>
<keyword evidence="2" id="KW-1185">Reference proteome</keyword>